<name>A0ABV7PS66_9BURK</name>
<evidence type="ECO:0000313" key="2">
    <source>
        <dbReference type="Proteomes" id="UP001595665"/>
    </source>
</evidence>
<comment type="caution">
    <text evidence="1">The sequence shown here is derived from an EMBL/GenBank/DDBJ whole genome shotgun (WGS) entry which is preliminary data.</text>
</comment>
<evidence type="ECO:0008006" key="3">
    <source>
        <dbReference type="Google" id="ProtNLM"/>
    </source>
</evidence>
<sequence>MSAPAAAAEQHGVFQWYGARVAQVMEARAAMLFPVEIGGVHCIMQLDTAAATSMLYRPLLSEEIVQRLASAELRVTGSSGAYLVPPAGSMSRIDFGAGSERRCGTAHPGALVGTLGNDVFKDSALLLDLKNGSFDILDAAQMQRQGAGMDALPFAPDPALRGLPVVTLTDEAGNKRRMLVDTGSAPITAVLYYLDDWRRITGQQDLSKLESMQVTRWGKPALCYQAPAQVALSTEVVQVRRGDNIYYCNFMSDAVQEGNPVQGMLGMKPFGTATVVFDFSENMLRVRRQAE</sequence>
<organism evidence="1 2">
    <name type="scientific">Massilia haematophila</name>
    <dbReference type="NCBI Taxonomy" id="457923"/>
    <lineage>
        <taxon>Bacteria</taxon>
        <taxon>Pseudomonadati</taxon>
        <taxon>Pseudomonadota</taxon>
        <taxon>Betaproteobacteria</taxon>
        <taxon>Burkholderiales</taxon>
        <taxon>Oxalobacteraceae</taxon>
        <taxon>Telluria group</taxon>
        <taxon>Massilia</taxon>
    </lineage>
</organism>
<proteinExistence type="predicted"/>
<dbReference type="RefSeq" id="WP_379737185.1">
    <property type="nucleotide sequence ID" value="NZ_JBHRVV010000001.1"/>
</dbReference>
<accession>A0ABV7PS66</accession>
<protein>
    <recommendedName>
        <fullName evidence="3">Aspartyl protease</fullName>
    </recommendedName>
</protein>
<reference evidence="2" key="1">
    <citation type="journal article" date="2019" name="Int. J. Syst. Evol. Microbiol.">
        <title>The Global Catalogue of Microorganisms (GCM) 10K type strain sequencing project: providing services to taxonomists for standard genome sequencing and annotation.</title>
        <authorList>
            <consortium name="The Broad Institute Genomics Platform"/>
            <consortium name="The Broad Institute Genome Sequencing Center for Infectious Disease"/>
            <person name="Wu L."/>
            <person name="Ma J."/>
        </authorList>
    </citation>
    <scope>NUCLEOTIDE SEQUENCE [LARGE SCALE GENOMIC DNA]</scope>
    <source>
        <strain evidence="2">CCM 7480</strain>
    </source>
</reference>
<gene>
    <name evidence="1" type="ORF">ACFOPH_21510</name>
</gene>
<dbReference type="Proteomes" id="UP001595665">
    <property type="component" value="Unassembled WGS sequence"/>
</dbReference>
<dbReference type="EMBL" id="JBHRVV010000001">
    <property type="protein sequence ID" value="MFC3460799.1"/>
    <property type="molecule type" value="Genomic_DNA"/>
</dbReference>
<keyword evidence="2" id="KW-1185">Reference proteome</keyword>
<evidence type="ECO:0000313" key="1">
    <source>
        <dbReference type="EMBL" id="MFC3460799.1"/>
    </source>
</evidence>